<evidence type="ECO:0000313" key="1">
    <source>
        <dbReference type="EMBL" id="CAI2170253.1"/>
    </source>
</evidence>
<dbReference type="Proteomes" id="UP001153678">
    <property type="component" value="Unassembled WGS sequence"/>
</dbReference>
<proteinExistence type="predicted"/>
<dbReference type="OrthoDB" id="2444987at2759"/>
<name>A0A9W4WL67_9GLOM</name>
<protein>
    <submittedName>
        <fullName evidence="1">7267_t:CDS:1</fullName>
    </submittedName>
</protein>
<sequence>MLQDPIDRSLKEALLAYEKIDEKHTGENIQNAIEQIIGKFQLKQNYLLLPLIMILM</sequence>
<accession>A0A9W4WL67</accession>
<gene>
    <name evidence="1" type="ORF">FWILDA_LOCUS4488</name>
</gene>
<organism evidence="1 2">
    <name type="scientific">Funneliformis geosporum</name>
    <dbReference type="NCBI Taxonomy" id="1117311"/>
    <lineage>
        <taxon>Eukaryota</taxon>
        <taxon>Fungi</taxon>
        <taxon>Fungi incertae sedis</taxon>
        <taxon>Mucoromycota</taxon>
        <taxon>Glomeromycotina</taxon>
        <taxon>Glomeromycetes</taxon>
        <taxon>Glomerales</taxon>
        <taxon>Glomeraceae</taxon>
        <taxon>Funneliformis</taxon>
    </lineage>
</organism>
<keyword evidence="2" id="KW-1185">Reference proteome</keyword>
<dbReference type="EMBL" id="CAMKVN010000677">
    <property type="protein sequence ID" value="CAI2170253.1"/>
    <property type="molecule type" value="Genomic_DNA"/>
</dbReference>
<comment type="caution">
    <text evidence="1">The sequence shown here is derived from an EMBL/GenBank/DDBJ whole genome shotgun (WGS) entry which is preliminary data.</text>
</comment>
<dbReference type="AlphaFoldDB" id="A0A9W4WL67"/>
<evidence type="ECO:0000313" key="2">
    <source>
        <dbReference type="Proteomes" id="UP001153678"/>
    </source>
</evidence>
<reference evidence="1" key="1">
    <citation type="submission" date="2022-08" db="EMBL/GenBank/DDBJ databases">
        <authorList>
            <person name="Kallberg Y."/>
            <person name="Tangrot J."/>
            <person name="Rosling A."/>
        </authorList>
    </citation>
    <scope>NUCLEOTIDE SEQUENCE</scope>
    <source>
        <strain evidence="1">Wild A</strain>
    </source>
</reference>